<keyword evidence="2" id="KW-1185">Reference proteome</keyword>
<evidence type="ECO:0000313" key="1">
    <source>
        <dbReference type="EMBL" id="TVY54846.1"/>
    </source>
</evidence>
<dbReference type="EMBL" id="QGMK01002995">
    <property type="protein sequence ID" value="TVY54846.1"/>
    <property type="molecule type" value="Genomic_DNA"/>
</dbReference>
<evidence type="ECO:0000313" key="2">
    <source>
        <dbReference type="Proteomes" id="UP000469558"/>
    </source>
</evidence>
<dbReference type="AlphaFoldDB" id="A0A8T9BX15"/>
<evidence type="ECO:0008006" key="3">
    <source>
        <dbReference type="Google" id="ProtNLM"/>
    </source>
</evidence>
<dbReference type="OrthoDB" id="5224238at2759"/>
<protein>
    <recommendedName>
        <fullName evidence="3">F-box domain-containing protein</fullName>
    </recommendedName>
</protein>
<name>A0A8T9BX15_9HELO</name>
<sequence length="414" mass="47333">MNELPIELRRAVFEQCDRGTVKALRRASSSWASIGEEYLLSPTFTTYPYQNDRDRLDSISKHERLSKQIQNVCFNHGEINEWHARHNTYFLNYMRNSEEVSEEMASAFFHYNSLKKQMEIYHINSCDADRLGPIFGRLPNLQSIEVSLMNCIFYQEHDPLVLKQIWSIPSTRRVPREATVERFTSILLALQSNLPTKAITSLSHDRLPFEFFGQGQAIFAPDSTIIDKILPVFQHLTSLKLAIDWSDRDTEHSRAKAFQTLSLFLRSTPLLRTLSLGFHGRRKLELEPLFSSFRQNAFSFAKLEDLTLKEFSSTEQELGDFLVKQKCLRRLQLGGAGDKPKHHPPCGGVWLEDGSFKGLFERVGKEMELDVFLLQGDLLGLAHNESWELEDAVSQSGMGDAPAGRHLVPVGPVF</sequence>
<accession>A0A8T9BX15</accession>
<gene>
    <name evidence="1" type="ORF">LSUE1_G009999</name>
</gene>
<dbReference type="Proteomes" id="UP000469558">
    <property type="component" value="Unassembled WGS sequence"/>
</dbReference>
<proteinExistence type="predicted"/>
<organism evidence="1 2">
    <name type="scientific">Lachnellula suecica</name>
    <dbReference type="NCBI Taxonomy" id="602035"/>
    <lineage>
        <taxon>Eukaryota</taxon>
        <taxon>Fungi</taxon>
        <taxon>Dikarya</taxon>
        <taxon>Ascomycota</taxon>
        <taxon>Pezizomycotina</taxon>
        <taxon>Leotiomycetes</taxon>
        <taxon>Helotiales</taxon>
        <taxon>Lachnaceae</taxon>
        <taxon>Lachnellula</taxon>
    </lineage>
</organism>
<comment type="caution">
    <text evidence="1">The sequence shown here is derived from an EMBL/GenBank/DDBJ whole genome shotgun (WGS) entry which is preliminary data.</text>
</comment>
<reference evidence="1 2" key="1">
    <citation type="submission" date="2018-05" db="EMBL/GenBank/DDBJ databases">
        <title>Genome sequencing and assembly of the regulated plant pathogen Lachnellula willkommii and related sister species for the development of diagnostic species identification markers.</title>
        <authorList>
            <person name="Giroux E."/>
            <person name="Bilodeau G."/>
        </authorList>
    </citation>
    <scope>NUCLEOTIDE SEQUENCE [LARGE SCALE GENOMIC DNA]</scope>
    <source>
        <strain evidence="1 2">CBS 268.59</strain>
    </source>
</reference>